<evidence type="ECO:0000256" key="3">
    <source>
        <dbReference type="ARBA" id="ARBA00023274"/>
    </source>
</evidence>
<sequence length="103" mass="11870">MVYGSHGFLRRSRNTLKGKPRDSGKISIRRYFQEFDIGETAGISIDVQYRNIPYPKFNGKVGKIKGKQGRAYYININDNGKRKDILVSPEHLQKIINKKDKKA</sequence>
<dbReference type="Pfam" id="PF01157">
    <property type="entry name" value="Ribosomal_L21e"/>
    <property type="match status" value="1"/>
</dbReference>
<reference evidence="8" key="1">
    <citation type="submission" date="2019-11" db="EMBL/GenBank/DDBJ databases">
        <title>Lipid analysis of CO2-rich subsurface aquifers suggests an autotrophy-based deep biosphere with lysolipids enriched in CPR bacteria.</title>
        <authorList>
            <person name="Probst A.J."/>
            <person name="Elling F.J."/>
            <person name="Castelle C.J."/>
            <person name="Zhu Q."/>
            <person name="Elvert M."/>
            <person name="Birarda G."/>
            <person name="Holman H.-Y."/>
            <person name="Lane K.R."/>
            <person name="Ladd B."/>
            <person name="Ryan M.C."/>
            <person name="Woyke T."/>
            <person name="Hinrichs K.-U."/>
            <person name="Banfield J.F."/>
        </authorList>
    </citation>
    <scope>NUCLEOTIDE SEQUENCE</scope>
    <source>
        <strain evidence="7">CG_2015-01_33_1645</strain>
        <strain evidence="8">CG_2015-04_33_537</strain>
    </source>
</reference>
<gene>
    <name evidence="5" type="primary">rpl21e</name>
    <name evidence="8" type="ORF">GW779_02600</name>
    <name evidence="7" type="ORF">GW910_04890</name>
</gene>
<dbReference type="Gene3D" id="2.30.30.70">
    <property type="entry name" value="Ribosomal protein L21"/>
    <property type="match status" value="1"/>
</dbReference>
<dbReference type="GO" id="GO:1990904">
    <property type="term" value="C:ribonucleoprotein complex"/>
    <property type="evidence" value="ECO:0007669"/>
    <property type="project" value="UniProtKB-KW"/>
</dbReference>
<accession>A0A8J7YZD4</accession>
<comment type="similarity">
    <text evidence="1 5">Belongs to the eukaryotic ribosomal protein eL21 family.</text>
</comment>
<dbReference type="SUPFAM" id="SSF50104">
    <property type="entry name" value="Translation proteins SH3-like domain"/>
    <property type="match status" value="1"/>
</dbReference>
<dbReference type="InterPro" id="IPR008991">
    <property type="entry name" value="Translation_prot_SH3-like_sf"/>
</dbReference>
<organism evidence="8 9">
    <name type="scientific">Candidatus Altarchaeum hamiconexum</name>
    <dbReference type="NCBI Taxonomy" id="1803513"/>
    <lineage>
        <taxon>Archaea</taxon>
        <taxon>Candidatus Altarchaeota</taxon>
        <taxon>Candidatus Altiarchaeia</taxon>
        <taxon>Candidatus Altarchaeales</taxon>
        <taxon>Candidatus Altarchaeaceae</taxon>
        <taxon>Candidatus Altarchaeum</taxon>
    </lineage>
</organism>
<dbReference type="EMBL" id="JAACQH010000047">
    <property type="protein sequence ID" value="NCS91301.1"/>
    <property type="molecule type" value="Genomic_DNA"/>
</dbReference>
<evidence type="ECO:0000313" key="7">
    <source>
        <dbReference type="EMBL" id="NCN65378.1"/>
    </source>
</evidence>
<feature type="region of interest" description="Disordered" evidence="6">
    <location>
        <begin position="1"/>
        <end position="23"/>
    </location>
</feature>
<evidence type="ECO:0000256" key="4">
    <source>
        <dbReference type="ARBA" id="ARBA00035219"/>
    </source>
</evidence>
<evidence type="ECO:0000313" key="8">
    <source>
        <dbReference type="EMBL" id="NCS91301.1"/>
    </source>
</evidence>
<dbReference type="InterPro" id="IPR022856">
    <property type="entry name" value="Ribosomal_eL21_arc"/>
</dbReference>
<dbReference type="AlphaFoldDB" id="A0A8J7YZD4"/>
<dbReference type="GO" id="GO:0003735">
    <property type="term" value="F:structural constituent of ribosome"/>
    <property type="evidence" value="ECO:0007669"/>
    <property type="project" value="InterPro"/>
</dbReference>
<keyword evidence="2 5" id="KW-0689">Ribosomal protein</keyword>
<dbReference type="EMBL" id="JAACVF010000133">
    <property type="protein sequence ID" value="NCN65378.1"/>
    <property type="molecule type" value="Genomic_DNA"/>
</dbReference>
<dbReference type="InterPro" id="IPR036948">
    <property type="entry name" value="Ribosomal_eL21_sf"/>
</dbReference>
<feature type="compositionally biased region" description="Basic residues" evidence="6">
    <location>
        <begin position="8"/>
        <end position="18"/>
    </location>
</feature>
<dbReference type="HAMAP" id="MF_00369">
    <property type="entry name" value="Ribosomal_eL21"/>
    <property type="match status" value="1"/>
</dbReference>
<comment type="caution">
    <text evidence="8">The sequence shown here is derived from an EMBL/GenBank/DDBJ whole genome shotgun (WGS) entry which is preliminary data.</text>
</comment>
<dbReference type="Proteomes" id="UP000768163">
    <property type="component" value="Unassembled WGS sequence"/>
</dbReference>
<keyword evidence="3 5" id="KW-0687">Ribonucleoprotein</keyword>
<evidence type="ECO:0000256" key="1">
    <source>
        <dbReference type="ARBA" id="ARBA00008427"/>
    </source>
</evidence>
<dbReference type="GO" id="GO:0006412">
    <property type="term" value="P:translation"/>
    <property type="evidence" value="ECO:0007669"/>
    <property type="project" value="UniProtKB-UniRule"/>
</dbReference>
<dbReference type="GO" id="GO:0005840">
    <property type="term" value="C:ribosome"/>
    <property type="evidence" value="ECO:0007669"/>
    <property type="project" value="UniProtKB-KW"/>
</dbReference>
<dbReference type="Proteomes" id="UP000738826">
    <property type="component" value="Unassembled WGS sequence"/>
</dbReference>
<evidence type="ECO:0000313" key="9">
    <source>
        <dbReference type="Proteomes" id="UP000738826"/>
    </source>
</evidence>
<proteinExistence type="inferred from homology"/>
<protein>
    <recommendedName>
        <fullName evidence="4 5">Large ribosomal subunit protein eL21</fullName>
    </recommendedName>
</protein>
<evidence type="ECO:0000256" key="5">
    <source>
        <dbReference type="HAMAP-Rule" id="MF_00369"/>
    </source>
</evidence>
<evidence type="ECO:0000256" key="2">
    <source>
        <dbReference type="ARBA" id="ARBA00022980"/>
    </source>
</evidence>
<evidence type="ECO:0000256" key="6">
    <source>
        <dbReference type="SAM" id="MobiDB-lite"/>
    </source>
</evidence>
<dbReference type="InterPro" id="IPR001147">
    <property type="entry name" value="Ribosomal_eL21"/>
</dbReference>
<name>A0A8J7YZD4_9ARCH</name>